<dbReference type="AlphaFoldDB" id="A0A510UWQ8"/>
<organism evidence="3 4">
    <name type="scientific">Cellulomonas persica</name>
    <dbReference type="NCBI Taxonomy" id="76861"/>
    <lineage>
        <taxon>Bacteria</taxon>
        <taxon>Bacillati</taxon>
        <taxon>Actinomycetota</taxon>
        <taxon>Actinomycetes</taxon>
        <taxon>Micrococcales</taxon>
        <taxon>Cellulomonadaceae</taxon>
        <taxon>Cellulomonas</taxon>
    </lineage>
</organism>
<keyword evidence="2" id="KW-1133">Transmembrane helix</keyword>
<keyword evidence="4" id="KW-1185">Reference proteome</keyword>
<dbReference type="OrthoDB" id="4826125at2"/>
<evidence type="ECO:0000313" key="4">
    <source>
        <dbReference type="Proteomes" id="UP000321386"/>
    </source>
</evidence>
<protein>
    <submittedName>
        <fullName evidence="3">Uncharacterized protein</fullName>
    </submittedName>
</protein>
<feature type="region of interest" description="Disordered" evidence="1">
    <location>
        <begin position="281"/>
        <end position="327"/>
    </location>
</feature>
<evidence type="ECO:0000256" key="1">
    <source>
        <dbReference type="SAM" id="MobiDB-lite"/>
    </source>
</evidence>
<name>A0A510UWQ8_9CELL</name>
<gene>
    <name evidence="3" type="ORF">CPE01_12430</name>
</gene>
<accession>A0A510UWQ8</accession>
<evidence type="ECO:0000256" key="2">
    <source>
        <dbReference type="SAM" id="Phobius"/>
    </source>
</evidence>
<feature type="compositionally biased region" description="Acidic residues" evidence="1">
    <location>
        <begin position="308"/>
        <end position="318"/>
    </location>
</feature>
<proteinExistence type="predicted"/>
<reference evidence="3 4" key="1">
    <citation type="submission" date="2019-07" db="EMBL/GenBank/DDBJ databases">
        <title>Whole genome shotgun sequence of Cellulomonas persica NBRC 101101.</title>
        <authorList>
            <person name="Hosoyama A."/>
            <person name="Uohara A."/>
            <person name="Ohji S."/>
            <person name="Ichikawa N."/>
        </authorList>
    </citation>
    <scope>NUCLEOTIDE SEQUENCE [LARGE SCALE GENOMIC DNA]</scope>
    <source>
        <strain evidence="3 4">NBRC 101101</strain>
    </source>
</reference>
<sequence>MAPLNLTDLRPDRTIDPAGLDAARDLLHARIEADATPTTVVHLTSRRRRGAVRLGLVGAAAAAAAVVTLVLPNPTDAAAFAGWTAVPAQLDAADTAAAGEQCLALRTDLAGDAPQGDPPVNLAGARTVLADRRGETTFTVLASDAGLQSCLIGPAVATSLVLSGSGDVVLGSGSGDASDAPREQLSVGVVGDDETPAADGATYAAGGIDGVGSDEPWGFAVGRVGADVTSVEVRLADGSTVQASVAEGVWAAWWPTQQLAAGVVPTLADGTVGQSPAIDRSTLEVTSVDGTEDADASTGSGTGGGATVDDESVVDESVVESTPESGD</sequence>
<evidence type="ECO:0000313" key="3">
    <source>
        <dbReference type="EMBL" id="GEK17510.1"/>
    </source>
</evidence>
<feature type="transmembrane region" description="Helical" evidence="2">
    <location>
        <begin position="51"/>
        <end position="71"/>
    </location>
</feature>
<dbReference type="RefSeq" id="WP_146805786.1">
    <property type="nucleotide sequence ID" value="NZ_BJUA01000005.1"/>
</dbReference>
<keyword evidence="2" id="KW-0812">Transmembrane</keyword>
<dbReference type="Proteomes" id="UP000321386">
    <property type="component" value="Unassembled WGS sequence"/>
</dbReference>
<keyword evidence="2" id="KW-0472">Membrane</keyword>
<comment type="caution">
    <text evidence="3">The sequence shown here is derived from an EMBL/GenBank/DDBJ whole genome shotgun (WGS) entry which is preliminary data.</text>
</comment>
<dbReference type="EMBL" id="BJUA01000005">
    <property type="protein sequence ID" value="GEK17510.1"/>
    <property type="molecule type" value="Genomic_DNA"/>
</dbReference>